<sequence>MSHPSWEGKRQGCFSKILDLWQASHINSYPRTQAVECSDITGPRDNLNPTGQTNPSRSDENIPQVCCVSWRDKATPGPKSWNVVTSLDQETVSIHQVKAVRYNWTRRHSPRSSCDLWGRNPAEATFDRATILSI</sequence>
<gene>
    <name evidence="2" type="ORF">AAFF_G00228740</name>
</gene>
<name>A0AAD7SWD1_9TELE</name>
<dbReference type="AlphaFoldDB" id="A0AAD7SWD1"/>
<dbReference type="EMBL" id="JAINUG010000030">
    <property type="protein sequence ID" value="KAJ8409473.1"/>
    <property type="molecule type" value="Genomic_DNA"/>
</dbReference>
<accession>A0AAD7SWD1</accession>
<dbReference type="Proteomes" id="UP001221898">
    <property type="component" value="Unassembled WGS sequence"/>
</dbReference>
<feature type="region of interest" description="Disordered" evidence="1">
    <location>
        <begin position="39"/>
        <end position="61"/>
    </location>
</feature>
<proteinExistence type="predicted"/>
<organism evidence="2 3">
    <name type="scientific">Aldrovandia affinis</name>
    <dbReference type="NCBI Taxonomy" id="143900"/>
    <lineage>
        <taxon>Eukaryota</taxon>
        <taxon>Metazoa</taxon>
        <taxon>Chordata</taxon>
        <taxon>Craniata</taxon>
        <taxon>Vertebrata</taxon>
        <taxon>Euteleostomi</taxon>
        <taxon>Actinopterygii</taxon>
        <taxon>Neopterygii</taxon>
        <taxon>Teleostei</taxon>
        <taxon>Notacanthiformes</taxon>
        <taxon>Halosauridae</taxon>
        <taxon>Aldrovandia</taxon>
    </lineage>
</organism>
<feature type="compositionally biased region" description="Polar residues" evidence="1">
    <location>
        <begin position="47"/>
        <end position="56"/>
    </location>
</feature>
<evidence type="ECO:0000313" key="2">
    <source>
        <dbReference type="EMBL" id="KAJ8409473.1"/>
    </source>
</evidence>
<protein>
    <submittedName>
        <fullName evidence="2">Uncharacterized protein</fullName>
    </submittedName>
</protein>
<reference evidence="2" key="1">
    <citation type="journal article" date="2023" name="Science">
        <title>Genome structures resolve the early diversification of teleost fishes.</title>
        <authorList>
            <person name="Parey E."/>
            <person name="Louis A."/>
            <person name="Montfort J."/>
            <person name="Bouchez O."/>
            <person name="Roques C."/>
            <person name="Iampietro C."/>
            <person name="Lluch J."/>
            <person name="Castinel A."/>
            <person name="Donnadieu C."/>
            <person name="Desvignes T."/>
            <person name="Floi Bucao C."/>
            <person name="Jouanno E."/>
            <person name="Wen M."/>
            <person name="Mejri S."/>
            <person name="Dirks R."/>
            <person name="Jansen H."/>
            <person name="Henkel C."/>
            <person name="Chen W.J."/>
            <person name="Zahm M."/>
            <person name="Cabau C."/>
            <person name="Klopp C."/>
            <person name="Thompson A.W."/>
            <person name="Robinson-Rechavi M."/>
            <person name="Braasch I."/>
            <person name="Lecointre G."/>
            <person name="Bobe J."/>
            <person name="Postlethwait J.H."/>
            <person name="Berthelot C."/>
            <person name="Roest Crollius H."/>
            <person name="Guiguen Y."/>
        </authorList>
    </citation>
    <scope>NUCLEOTIDE SEQUENCE</scope>
    <source>
        <strain evidence="2">NC1722</strain>
    </source>
</reference>
<evidence type="ECO:0000313" key="3">
    <source>
        <dbReference type="Proteomes" id="UP001221898"/>
    </source>
</evidence>
<evidence type="ECO:0000256" key="1">
    <source>
        <dbReference type="SAM" id="MobiDB-lite"/>
    </source>
</evidence>
<keyword evidence="3" id="KW-1185">Reference proteome</keyword>
<comment type="caution">
    <text evidence="2">The sequence shown here is derived from an EMBL/GenBank/DDBJ whole genome shotgun (WGS) entry which is preliminary data.</text>
</comment>